<organism evidence="2 3">
    <name type="scientific">Alienimonas chondri</name>
    <dbReference type="NCBI Taxonomy" id="2681879"/>
    <lineage>
        <taxon>Bacteria</taxon>
        <taxon>Pseudomonadati</taxon>
        <taxon>Planctomycetota</taxon>
        <taxon>Planctomycetia</taxon>
        <taxon>Planctomycetales</taxon>
        <taxon>Planctomycetaceae</taxon>
        <taxon>Alienimonas</taxon>
    </lineage>
</organism>
<feature type="compositionally biased region" description="Low complexity" evidence="1">
    <location>
        <begin position="95"/>
        <end position="112"/>
    </location>
</feature>
<feature type="compositionally biased region" description="Low complexity" evidence="1">
    <location>
        <begin position="142"/>
        <end position="160"/>
    </location>
</feature>
<comment type="caution">
    <text evidence="2">The sequence shown here is derived from an EMBL/GenBank/DDBJ whole genome shotgun (WGS) entry which is preliminary data.</text>
</comment>
<feature type="compositionally biased region" description="Low complexity" evidence="1">
    <location>
        <begin position="52"/>
        <end position="65"/>
    </location>
</feature>
<evidence type="ECO:0000256" key="1">
    <source>
        <dbReference type="SAM" id="MobiDB-lite"/>
    </source>
</evidence>
<protein>
    <submittedName>
        <fullName evidence="2">Uncharacterized protein</fullName>
    </submittedName>
</protein>
<evidence type="ECO:0000313" key="3">
    <source>
        <dbReference type="Proteomes" id="UP000609651"/>
    </source>
</evidence>
<feature type="region of interest" description="Disordered" evidence="1">
    <location>
        <begin position="1"/>
        <end position="212"/>
    </location>
</feature>
<reference evidence="2 3" key="1">
    <citation type="journal article" date="2020" name="Syst. Appl. Microbiol.">
        <title>Alienimonas chondri sp. nov., a novel planctomycete isolated from the biofilm of the red alga Chondrus crispus.</title>
        <authorList>
            <person name="Vitorino I."/>
            <person name="Albuquerque L."/>
            <person name="Wiegand S."/>
            <person name="Kallscheuer N."/>
            <person name="da Costa M.S."/>
            <person name="Lobo-da-Cunha A."/>
            <person name="Jogler C."/>
            <person name="Lage O.M."/>
        </authorList>
    </citation>
    <scope>NUCLEOTIDE SEQUENCE [LARGE SCALE GENOMIC DNA]</scope>
    <source>
        <strain evidence="2 3">LzC2</strain>
    </source>
</reference>
<sequence>MANVQESSGGAGLAAPSKNTSARFSPASSRSAAAANRFGPAPPALPADSRNASPSGVPASVSSESKWAQLDHRSSLRTRRTPGSQPSNRPPVSHANSTAAATAAAGASQSQAEPSCPMRSNSRTDPETSAPACRRMFASGPAASGRNQAASAAAAPITASGPINAAPSSARSSETMRDRSATRASASPGRPERTPLSNTARIAAGAGPRSSA</sequence>
<evidence type="ECO:0000313" key="2">
    <source>
        <dbReference type="EMBL" id="NNJ27879.1"/>
    </source>
</evidence>
<dbReference type="EMBL" id="WTPX01000223">
    <property type="protein sequence ID" value="NNJ27879.1"/>
    <property type="molecule type" value="Genomic_DNA"/>
</dbReference>
<feature type="compositionally biased region" description="Low complexity" evidence="1">
    <location>
        <begin position="21"/>
        <end position="35"/>
    </location>
</feature>
<name>A0ABX1VID8_9PLAN</name>
<gene>
    <name evidence="2" type="ORF">LzC2_39890</name>
</gene>
<accession>A0ABX1VID8</accession>
<proteinExistence type="predicted"/>
<dbReference type="Proteomes" id="UP000609651">
    <property type="component" value="Unassembled WGS sequence"/>
</dbReference>
<keyword evidence="3" id="KW-1185">Reference proteome</keyword>